<dbReference type="SUPFAM" id="SSF89360">
    <property type="entry name" value="HesB-like domain"/>
    <property type="match status" value="1"/>
</dbReference>
<evidence type="ECO:0000313" key="2">
    <source>
        <dbReference type="Proteomes" id="UP000571017"/>
    </source>
</evidence>
<dbReference type="Gene3D" id="2.60.300.12">
    <property type="entry name" value="HesB-like domain"/>
    <property type="match status" value="1"/>
</dbReference>
<dbReference type="Proteomes" id="UP000571017">
    <property type="component" value="Unassembled WGS sequence"/>
</dbReference>
<evidence type="ECO:0008006" key="3">
    <source>
        <dbReference type="Google" id="ProtNLM"/>
    </source>
</evidence>
<evidence type="ECO:0000313" key="1">
    <source>
        <dbReference type="EMBL" id="MBA2176750.1"/>
    </source>
</evidence>
<gene>
    <name evidence="1" type="ORF">H0266_17815</name>
</gene>
<dbReference type="RefSeq" id="WP_181473803.1">
    <property type="nucleotide sequence ID" value="NZ_JACEFG010000004.1"/>
</dbReference>
<sequence length="96" mass="10558">MKITDEARDLLHQILEDEQAGSLRLFFAGFGCGEPDIGMTIGEPEADDELHQVNSIPVAIDQRIAHLTEPLVIEGKQTMEGPKFQILGLPEKDCDA</sequence>
<name>A0A838CXQ0_9BACI</name>
<dbReference type="AlphaFoldDB" id="A0A838CXQ0"/>
<protein>
    <recommendedName>
        <fullName evidence="3">Fe-S cluster assembly iron-binding protein IscA</fullName>
    </recommendedName>
</protein>
<dbReference type="EMBL" id="JACEFG010000004">
    <property type="protein sequence ID" value="MBA2176750.1"/>
    <property type="molecule type" value="Genomic_DNA"/>
</dbReference>
<keyword evidence="2" id="KW-1185">Reference proteome</keyword>
<reference evidence="1 2" key="1">
    <citation type="journal article" date="2004" name="Extremophiles">
        <title>Halobacillus locisalis sp. nov., a halophilic bacterium isolated from a marine solar saltern of the Yellow Sea in Korea.</title>
        <authorList>
            <person name="Yoon J.H."/>
            <person name="Kang K.H."/>
            <person name="Oh T.K."/>
            <person name="Park Y.H."/>
        </authorList>
    </citation>
    <scope>NUCLEOTIDE SEQUENCE [LARGE SCALE GENOMIC DNA]</scope>
    <source>
        <strain evidence="1 2">KCTC 3788</strain>
    </source>
</reference>
<proteinExistence type="predicted"/>
<comment type="caution">
    <text evidence="1">The sequence shown here is derived from an EMBL/GenBank/DDBJ whole genome shotgun (WGS) entry which is preliminary data.</text>
</comment>
<dbReference type="InterPro" id="IPR035903">
    <property type="entry name" value="HesB-like_dom_sf"/>
</dbReference>
<organism evidence="1 2">
    <name type="scientific">Halobacillus locisalis</name>
    <dbReference type="NCBI Taxonomy" id="220753"/>
    <lineage>
        <taxon>Bacteria</taxon>
        <taxon>Bacillati</taxon>
        <taxon>Bacillota</taxon>
        <taxon>Bacilli</taxon>
        <taxon>Bacillales</taxon>
        <taxon>Bacillaceae</taxon>
        <taxon>Halobacillus</taxon>
    </lineage>
</organism>
<accession>A0A838CXQ0</accession>